<evidence type="ECO:0000259" key="4">
    <source>
        <dbReference type="PROSITE" id="PS50237"/>
    </source>
</evidence>
<name>X6NNA2_RETFI</name>
<sequence length="1434" mass="163861">MEFFDRELGVFFRGAFPVRALHIPFERYQDPVEELNIRTQEVIDQIQDEGLQPTDIKKEVPIFGIGSHYVEIEHALSIRKVRRSVLWLLRHWPGTMAFDMEMFGGVNTVIRLLDLAAAEALSAGTSKSKLLVKRKNSLIKDFGKVFDLLREEGLKESILKLRLSDDIFQKKRRSDKPTRQELIQQAQPCTTLTQGLIEECILHFVQAVNDPNEVLMFESQHKPYPEDVDERRVVYVPGASRLMVTFDAQCNLANDFKTGLTFYADQDFEDQYLRCRGTGADRFPTFIVPSNRFWFKFTSSFDNQYWGYRFYVKPIEKHIDDFQAIDAFNFELGCWLFELLMEHKNIIEQPKYVTPLADSLLHFVIYLKSNVKTRGIEQLIKLLLCVHKLPTEKRFPLNLSKLEELGQNMDDVVEKMIQRDRTVQSQLLNSIVELMAITELFRTQASLPLTTGPDSHLKEEKEEKERETKTEEPDLTYDHNDLYVWKINIVSAVWGIFAEQKTSDITDKMKAHINNCGGTRLMLPPRSQWVSALPNVFVNDVDTNRPITDKEVRIEYDIRRDVYDHVSNKIRTDVLKIRKIVAKSETPVYICAQQSTFDRVVEMSSLTLTVHQGLMDDPQHSAVDMQTTHTSPDTNESKIPSDGLAKEAIRVQKSSKNVGYLLPTIFLGEVSRAVQLAESYLIVSPHNKTLQLSENEEVVPGKACPTGGIGEISEFTVMFWLYLDKRIEGVEGNRTIFRKGDRNSNSALPWIYLPSGNKSNAIQTIVTTKANNHITLTHEGNELTTGSWHHVAVTANAIGVKLFVDGNLVQKQRTNGALKHNNDPIYLGKCPPGVENGYPQPPVKCLGVNGSVLDTRYYLQCLPDKKVHEYTINCQILTSATGSTVKYLSDWDPQSEAKLSLKYLKRSIACKVSEFDSSLWSVSSNLDNEVMALFENCYQDSAINDLRDVWRIIGNAAPADANGNVVDNAGEREARNAVRQLSQLDMVAHSLYPDNNLLERHDALSDIDIQVLRRRFLMLQILNYKMKAIFPLVDFTQVGLNWSLAARLCSLRSLIFSDLKRLPWQNVLQQTSSTHRTSIKSTGKSRNKCIECYRSSKKSIFGQAYRTLNFVRPVYLRCAPNNRPWGVTYEGEGGTDAGGLFRDSLSALSGDLQSDHLPLFIKCPNSRGYGDNQEKWIPNPSCTSSLYLSMYTFVGKLMGVAIRGKHYLNLDFPCVVWKPLVGKPVGREDLKEIDSLCFDILDKLSNIEREGVTPQTFSDYFPYHFTTTSSDGRQVLLKPDGDKIQVTWENRKEYVQLLEHYRLNEFSTQVDAIRRGLATIVPIALLPLFTWQELELMICGKREIDLELLKANTVYKHGVKATDQHVQFFWQVLEDFTHQQRSNFLRFVWGQSRLPTRSEDFHDPFGVLTSPKNDDFVLPVSRMSSLSLVLFVNW</sequence>
<accession>X6NNA2</accession>
<evidence type="ECO:0000313" key="6">
    <source>
        <dbReference type="Proteomes" id="UP000023152"/>
    </source>
</evidence>
<dbReference type="InterPro" id="IPR000569">
    <property type="entry name" value="HECT_dom"/>
</dbReference>
<keyword evidence="6" id="KW-1185">Reference proteome</keyword>
<dbReference type="GO" id="GO:0016874">
    <property type="term" value="F:ligase activity"/>
    <property type="evidence" value="ECO:0007669"/>
    <property type="project" value="UniProtKB-KW"/>
</dbReference>
<dbReference type="Gene3D" id="3.30.2410.10">
    <property type="entry name" value="Hect, E3 ligase catalytic domain"/>
    <property type="match status" value="1"/>
</dbReference>
<reference evidence="5 6" key="1">
    <citation type="journal article" date="2013" name="Curr. Biol.">
        <title>The Genome of the Foraminiferan Reticulomyxa filosa.</title>
        <authorList>
            <person name="Glockner G."/>
            <person name="Hulsmann N."/>
            <person name="Schleicher M."/>
            <person name="Noegel A.A."/>
            <person name="Eichinger L."/>
            <person name="Gallinger C."/>
            <person name="Pawlowski J."/>
            <person name="Sierra R."/>
            <person name="Euteneuer U."/>
            <person name="Pillet L."/>
            <person name="Moustafa A."/>
            <person name="Platzer M."/>
            <person name="Groth M."/>
            <person name="Szafranski K."/>
            <person name="Schliwa M."/>
        </authorList>
    </citation>
    <scope>NUCLEOTIDE SEQUENCE [LARGE SCALE GENOMIC DNA]</scope>
</reference>
<dbReference type="PROSITE" id="PS50237">
    <property type="entry name" value="HECT"/>
    <property type="match status" value="1"/>
</dbReference>
<dbReference type="SUPFAM" id="SSF49899">
    <property type="entry name" value="Concanavalin A-like lectins/glucanases"/>
    <property type="match status" value="1"/>
</dbReference>
<comment type="caution">
    <text evidence="2">Lacks conserved residue(s) required for the propagation of feature annotation.</text>
</comment>
<dbReference type="Pfam" id="PF00632">
    <property type="entry name" value="HECT"/>
    <property type="match status" value="1"/>
</dbReference>
<organism evidence="5 6">
    <name type="scientific">Reticulomyxa filosa</name>
    <dbReference type="NCBI Taxonomy" id="46433"/>
    <lineage>
        <taxon>Eukaryota</taxon>
        <taxon>Sar</taxon>
        <taxon>Rhizaria</taxon>
        <taxon>Retaria</taxon>
        <taxon>Foraminifera</taxon>
        <taxon>Monothalamids</taxon>
        <taxon>Reticulomyxidae</taxon>
        <taxon>Reticulomyxa</taxon>
    </lineage>
</organism>
<dbReference type="GO" id="GO:0004842">
    <property type="term" value="F:ubiquitin-protein transferase activity"/>
    <property type="evidence" value="ECO:0007669"/>
    <property type="project" value="InterPro"/>
</dbReference>
<keyword evidence="5" id="KW-0436">Ligase</keyword>
<feature type="region of interest" description="Disordered" evidence="3">
    <location>
        <begin position="448"/>
        <end position="473"/>
    </location>
</feature>
<dbReference type="Gene3D" id="3.90.1750.10">
    <property type="entry name" value="Hect, E3 ligase catalytic domains"/>
    <property type="match status" value="1"/>
</dbReference>
<dbReference type="OrthoDB" id="239701at2759"/>
<dbReference type="PANTHER" id="PTHR46654">
    <property type="entry name" value="E3 UBIQUITIN-PROTEIN LIGASE HECTD3"/>
    <property type="match status" value="1"/>
</dbReference>
<dbReference type="EMBL" id="ASPP01007240">
    <property type="protein sequence ID" value="ETO27461.1"/>
    <property type="molecule type" value="Genomic_DNA"/>
</dbReference>
<feature type="compositionally biased region" description="Basic and acidic residues" evidence="3">
    <location>
        <begin position="455"/>
        <end position="473"/>
    </location>
</feature>
<evidence type="ECO:0000256" key="1">
    <source>
        <dbReference type="ARBA" id="ARBA00022786"/>
    </source>
</evidence>
<dbReference type="InterPro" id="IPR042469">
    <property type="entry name" value="HECTD3"/>
</dbReference>
<dbReference type="Proteomes" id="UP000023152">
    <property type="component" value="Unassembled WGS sequence"/>
</dbReference>
<evidence type="ECO:0000313" key="5">
    <source>
        <dbReference type="EMBL" id="ETO27461.1"/>
    </source>
</evidence>
<dbReference type="SUPFAM" id="SSF56204">
    <property type="entry name" value="Hect, E3 ligase catalytic domain"/>
    <property type="match status" value="1"/>
</dbReference>
<feature type="domain" description="HECT" evidence="4">
    <location>
        <begin position="1112"/>
        <end position="1421"/>
    </location>
</feature>
<dbReference type="InterPro" id="IPR013320">
    <property type="entry name" value="ConA-like_dom_sf"/>
</dbReference>
<proteinExistence type="predicted"/>
<dbReference type="SMART" id="SM00119">
    <property type="entry name" value="HECTc"/>
    <property type="match status" value="1"/>
</dbReference>
<evidence type="ECO:0000256" key="2">
    <source>
        <dbReference type="PROSITE-ProRule" id="PRU00104"/>
    </source>
</evidence>
<dbReference type="Gene3D" id="3.30.2160.10">
    <property type="entry name" value="Hect, E3 ligase catalytic domain"/>
    <property type="match status" value="1"/>
</dbReference>
<protein>
    <submittedName>
        <fullName evidence="5">HECT type ubiquitin ligase</fullName>
    </submittedName>
</protein>
<comment type="caution">
    <text evidence="5">The sequence shown here is derived from an EMBL/GenBank/DDBJ whole genome shotgun (WGS) entry which is preliminary data.</text>
</comment>
<dbReference type="Pfam" id="PF13385">
    <property type="entry name" value="Laminin_G_3"/>
    <property type="match status" value="1"/>
</dbReference>
<gene>
    <name evidence="5" type="ORF">RFI_09671</name>
</gene>
<dbReference type="InterPro" id="IPR035983">
    <property type="entry name" value="Hect_E3_ubiquitin_ligase"/>
</dbReference>
<dbReference type="Gene3D" id="2.60.120.200">
    <property type="match status" value="1"/>
</dbReference>
<dbReference type="PANTHER" id="PTHR46654:SF1">
    <property type="entry name" value="E3 UBIQUITIN-PROTEIN LIGASE HECTD3"/>
    <property type="match status" value="1"/>
</dbReference>
<evidence type="ECO:0000256" key="3">
    <source>
        <dbReference type="SAM" id="MobiDB-lite"/>
    </source>
</evidence>
<keyword evidence="1 2" id="KW-0833">Ubl conjugation pathway</keyword>